<dbReference type="EMBL" id="CM037156">
    <property type="protein sequence ID" value="KAH7837039.1"/>
    <property type="molecule type" value="Genomic_DNA"/>
</dbReference>
<name>A0ACB7X8W9_9ERIC</name>
<keyword evidence="2" id="KW-1185">Reference proteome</keyword>
<evidence type="ECO:0000313" key="2">
    <source>
        <dbReference type="Proteomes" id="UP000828048"/>
    </source>
</evidence>
<comment type="caution">
    <text evidence="1">The sequence shown here is derived from an EMBL/GenBank/DDBJ whole genome shotgun (WGS) entry which is preliminary data.</text>
</comment>
<gene>
    <name evidence="1" type="ORF">Vadar_008815</name>
</gene>
<dbReference type="Proteomes" id="UP000828048">
    <property type="component" value="Chromosome 6"/>
</dbReference>
<evidence type="ECO:0000313" key="1">
    <source>
        <dbReference type="EMBL" id="KAH7837039.1"/>
    </source>
</evidence>
<accession>A0ACB7X8W9</accession>
<reference evidence="1 2" key="1">
    <citation type="journal article" date="2021" name="Hortic Res">
        <title>High-quality reference genome and annotation aids understanding of berry development for evergreen blueberry (Vaccinium darrowii).</title>
        <authorList>
            <person name="Yu J."/>
            <person name="Hulse-Kemp A.M."/>
            <person name="Babiker E."/>
            <person name="Staton M."/>
        </authorList>
    </citation>
    <scope>NUCLEOTIDE SEQUENCE [LARGE SCALE GENOMIC DNA]</scope>
    <source>
        <strain evidence="2">cv. NJ 8807/NJ 8810</strain>
        <tissue evidence="1">Young leaf</tissue>
    </source>
</reference>
<proteinExistence type="predicted"/>
<sequence>MDEANAVKPEKFSGEHFKRWQTQVRYWLTVLGLYSAIDGSDSSQGSWMTKEQIEYHCYHRILSVLSDHLYDVYLSSTEKAKELWDLLEAEYGLDDSGINRFVVSTFNNYKMVDGKPIGDQIHEFKEHLKGAEKNGTVFSVDFKVSCLINKMPPSLVRLCPIP</sequence>
<protein>
    <submittedName>
        <fullName evidence="1">Uncharacterized protein</fullName>
    </submittedName>
</protein>
<organism evidence="1 2">
    <name type="scientific">Vaccinium darrowii</name>
    <dbReference type="NCBI Taxonomy" id="229202"/>
    <lineage>
        <taxon>Eukaryota</taxon>
        <taxon>Viridiplantae</taxon>
        <taxon>Streptophyta</taxon>
        <taxon>Embryophyta</taxon>
        <taxon>Tracheophyta</taxon>
        <taxon>Spermatophyta</taxon>
        <taxon>Magnoliopsida</taxon>
        <taxon>eudicotyledons</taxon>
        <taxon>Gunneridae</taxon>
        <taxon>Pentapetalae</taxon>
        <taxon>asterids</taxon>
        <taxon>Ericales</taxon>
        <taxon>Ericaceae</taxon>
        <taxon>Vaccinioideae</taxon>
        <taxon>Vaccinieae</taxon>
        <taxon>Vaccinium</taxon>
    </lineage>
</organism>